<dbReference type="Pfam" id="PF12260">
    <property type="entry name" value="PIP49_C"/>
    <property type="match status" value="1"/>
</dbReference>
<evidence type="ECO:0000313" key="4">
    <source>
        <dbReference type="Proteomes" id="UP000828390"/>
    </source>
</evidence>
<evidence type="ECO:0000259" key="2">
    <source>
        <dbReference type="Pfam" id="PF12260"/>
    </source>
</evidence>
<evidence type="ECO:0000256" key="1">
    <source>
        <dbReference type="SAM" id="Phobius"/>
    </source>
</evidence>
<feature type="transmembrane region" description="Helical" evidence="1">
    <location>
        <begin position="21"/>
        <end position="41"/>
    </location>
</feature>
<dbReference type="InterPro" id="IPR022049">
    <property type="entry name" value="FAM69_kinase_dom"/>
</dbReference>
<dbReference type="PANTHER" id="PTHR21093:SF2">
    <property type="entry name" value="DIVERGENT PROTEIN KINASE DOMAIN 1C"/>
    <property type="match status" value="1"/>
</dbReference>
<name>A0A9D4IDH9_DREPO</name>
<sequence>MVVCRLFCRRCRLSWKCCCKFCCIVTIVICVVAMKFVHYIMVEMNCTDEESKSVLQDLCQLYHRGEVAGSFCPILCDTQLLQYRSCLNYKGGKYALQMVCKNCGASMYPPAVNSVKIQSLMLKGANSAGDVKLVFKMKDKLEETKQSLTGMFHDHLEIETYINRTRESVRNSYRNNLMVDMSHVHDIILYTWGYDLSEYLSQSQSHPSQVTSLKGAIYSILSLIEQQEYLLSKLLQNYTFLPQIFGTCGPAYGVEFTETLKKFEQPFSIGTGIDWNERALIAIKLIDLVKLMDEGLHETLHMCDVKPNNFGLRPNGDVTIIDSDCALFESDLRRQFGYSNCSSDQECAFFDCLGTCNIVLGKCYMDRANTNLQTICKDVFRGYSSAFTTGILHSPPSHIQPELSSLLDKCSLPESVRSQDGQPGKDIENLGLDIQTLLQSSIKPHRT</sequence>
<reference evidence="3" key="2">
    <citation type="submission" date="2020-11" db="EMBL/GenBank/DDBJ databases">
        <authorList>
            <person name="McCartney M.A."/>
            <person name="Auch B."/>
            <person name="Kono T."/>
            <person name="Mallez S."/>
            <person name="Becker A."/>
            <person name="Gohl D.M."/>
            <person name="Silverstein K.A.T."/>
            <person name="Koren S."/>
            <person name="Bechman K.B."/>
            <person name="Herman A."/>
            <person name="Abrahante J.E."/>
            <person name="Garbe J."/>
        </authorList>
    </citation>
    <scope>NUCLEOTIDE SEQUENCE</scope>
    <source>
        <strain evidence="3">Duluth1</strain>
        <tissue evidence="3">Whole animal</tissue>
    </source>
</reference>
<evidence type="ECO:0000313" key="3">
    <source>
        <dbReference type="EMBL" id="KAH3769880.1"/>
    </source>
</evidence>
<dbReference type="Proteomes" id="UP000828390">
    <property type="component" value="Unassembled WGS sequence"/>
</dbReference>
<organism evidence="3 4">
    <name type="scientific">Dreissena polymorpha</name>
    <name type="common">Zebra mussel</name>
    <name type="synonym">Mytilus polymorpha</name>
    <dbReference type="NCBI Taxonomy" id="45954"/>
    <lineage>
        <taxon>Eukaryota</taxon>
        <taxon>Metazoa</taxon>
        <taxon>Spiralia</taxon>
        <taxon>Lophotrochozoa</taxon>
        <taxon>Mollusca</taxon>
        <taxon>Bivalvia</taxon>
        <taxon>Autobranchia</taxon>
        <taxon>Heteroconchia</taxon>
        <taxon>Euheterodonta</taxon>
        <taxon>Imparidentia</taxon>
        <taxon>Neoheterodontei</taxon>
        <taxon>Myida</taxon>
        <taxon>Dreissenoidea</taxon>
        <taxon>Dreissenidae</taxon>
        <taxon>Dreissena</taxon>
    </lineage>
</organism>
<comment type="caution">
    <text evidence="3">The sequence shown here is derived from an EMBL/GenBank/DDBJ whole genome shotgun (WGS) entry which is preliminary data.</text>
</comment>
<dbReference type="EMBL" id="JAIWYP010000009">
    <property type="protein sequence ID" value="KAH3769880.1"/>
    <property type="molecule type" value="Genomic_DNA"/>
</dbReference>
<dbReference type="AlphaFoldDB" id="A0A9D4IDH9"/>
<accession>A0A9D4IDH9</accession>
<keyword evidence="1" id="KW-0472">Membrane</keyword>
<reference evidence="3" key="1">
    <citation type="journal article" date="2019" name="bioRxiv">
        <title>The Genome of the Zebra Mussel, Dreissena polymorpha: A Resource for Invasive Species Research.</title>
        <authorList>
            <person name="McCartney M.A."/>
            <person name="Auch B."/>
            <person name="Kono T."/>
            <person name="Mallez S."/>
            <person name="Zhang Y."/>
            <person name="Obille A."/>
            <person name="Becker A."/>
            <person name="Abrahante J.E."/>
            <person name="Garbe J."/>
            <person name="Badalamenti J.P."/>
            <person name="Herman A."/>
            <person name="Mangelson H."/>
            <person name="Liachko I."/>
            <person name="Sullivan S."/>
            <person name="Sone E.D."/>
            <person name="Koren S."/>
            <person name="Silverstein K.A.T."/>
            <person name="Beckman K.B."/>
            <person name="Gohl D.M."/>
        </authorList>
    </citation>
    <scope>NUCLEOTIDE SEQUENCE</scope>
    <source>
        <strain evidence="3">Duluth1</strain>
        <tissue evidence="3">Whole animal</tissue>
    </source>
</reference>
<feature type="domain" description="FAM69 protein-kinase" evidence="2">
    <location>
        <begin position="222"/>
        <end position="411"/>
    </location>
</feature>
<dbReference type="PANTHER" id="PTHR21093">
    <property type="entry name" value="DIVERGENT PROTEIN KINASE DOMAIN 1C-RELATED"/>
    <property type="match status" value="1"/>
</dbReference>
<keyword evidence="1" id="KW-1133">Transmembrane helix</keyword>
<protein>
    <recommendedName>
        <fullName evidence="2">FAM69 protein-kinase domain-containing protein</fullName>
    </recommendedName>
</protein>
<proteinExistence type="predicted"/>
<dbReference type="OrthoDB" id="8543887at2759"/>
<keyword evidence="4" id="KW-1185">Reference proteome</keyword>
<keyword evidence="1" id="KW-0812">Transmembrane</keyword>
<gene>
    <name evidence="3" type="ORF">DPMN_171161</name>
</gene>